<dbReference type="RefSeq" id="XP_002779671.1">
    <property type="nucleotide sequence ID" value="XM_002779625.1"/>
</dbReference>
<feature type="region of interest" description="Disordered" evidence="1">
    <location>
        <begin position="1"/>
        <end position="38"/>
    </location>
</feature>
<dbReference type="GeneID" id="9046807"/>
<proteinExistence type="predicted"/>
<evidence type="ECO:0000313" key="3">
    <source>
        <dbReference type="Proteomes" id="UP000007800"/>
    </source>
</evidence>
<keyword evidence="3" id="KW-1185">Reference proteome</keyword>
<sequence>VLTTSAIHDNDEEDTIEDHHHHNDDDDDDTEYDGNNDHVVIPVGVDTTTSGILPIYIGDDITDEDG</sequence>
<dbReference type="InParanoid" id="C5KVT1"/>
<name>C5KVT1_PERM5</name>
<feature type="compositionally biased region" description="Acidic residues" evidence="1">
    <location>
        <begin position="25"/>
        <end position="34"/>
    </location>
</feature>
<evidence type="ECO:0000313" key="2">
    <source>
        <dbReference type="EMBL" id="EER11466.1"/>
    </source>
</evidence>
<feature type="non-terminal residue" evidence="2">
    <location>
        <position position="1"/>
    </location>
</feature>
<organism evidence="3">
    <name type="scientific">Perkinsus marinus (strain ATCC 50983 / TXsc)</name>
    <dbReference type="NCBI Taxonomy" id="423536"/>
    <lineage>
        <taxon>Eukaryota</taxon>
        <taxon>Sar</taxon>
        <taxon>Alveolata</taxon>
        <taxon>Perkinsozoa</taxon>
        <taxon>Perkinsea</taxon>
        <taxon>Perkinsida</taxon>
        <taxon>Perkinsidae</taxon>
        <taxon>Perkinsus</taxon>
    </lineage>
</organism>
<dbReference type="AlphaFoldDB" id="C5KVT1"/>
<dbReference type="EMBL" id="GG676694">
    <property type="protein sequence ID" value="EER11466.1"/>
    <property type="molecule type" value="Genomic_DNA"/>
</dbReference>
<accession>C5KVT1</accession>
<protein>
    <submittedName>
        <fullName evidence="2">Uncharacterized protein</fullName>
    </submittedName>
</protein>
<dbReference type="Proteomes" id="UP000007800">
    <property type="component" value="Unassembled WGS sequence"/>
</dbReference>
<gene>
    <name evidence="2" type="ORF">Pmar_PMAR011133</name>
</gene>
<feature type="non-terminal residue" evidence="2">
    <location>
        <position position="66"/>
    </location>
</feature>
<reference evidence="2 3" key="1">
    <citation type="submission" date="2008-07" db="EMBL/GenBank/DDBJ databases">
        <authorList>
            <person name="El-Sayed N."/>
            <person name="Caler E."/>
            <person name="Inman J."/>
            <person name="Amedeo P."/>
            <person name="Hass B."/>
            <person name="Wortman J."/>
        </authorList>
    </citation>
    <scope>NUCLEOTIDE SEQUENCE [LARGE SCALE GENOMIC DNA]</scope>
    <source>
        <strain evidence="3">ATCC 50983 / TXsc</strain>
    </source>
</reference>
<evidence type="ECO:0000256" key="1">
    <source>
        <dbReference type="SAM" id="MobiDB-lite"/>
    </source>
</evidence>